<feature type="region of interest" description="Disordered" evidence="1">
    <location>
        <begin position="86"/>
        <end position="128"/>
    </location>
</feature>
<sequence length="128" mass="14236">MSEEHRGPPRSFKQPSSPPSPKRSTRSDSFGRASNGTASPVIDRFANVASRMFLAYKRNQVESPRMQGMGSGGCNTMKLEHKTRRLLSGQRGAEEEGREMVKKDAGGRREEEENYLTGLKENNGMEST</sequence>
<dbReference type="AlphaFoldDB" id="A0A4Z2ILI5"/>
<reference evidence="2 3" key="1">
    <citation type="submission" date="2019-03" db="EMBL/GenBank/DDBJ databases">
        <title>First draft genome of Liparis tanakae, snailfish: a comprehensive survey of snailfish specific genes.</title>
        <authorList>
            <person name="Kim W."/>
            <person name="Song I."/>
            <person name="Jeong J.-H."/>
            <person name="Kim D."/>
            <person name="Kim S."/>
            <person name="Ryu S."/>
            <person name="Song J.Y."/>
            <person name="Lee S.K."/>
        </authorList>
    </citation>
    <scope>NUCLEOTIDE SEQUENCE [LARGE SCALE GENOMIC DNA]</scope>
    <source>
        <tissue evidence="2">Muscle</tissue>
    </source>
</reference>
<proteinExistence type="predicted"/>
<accession>A0A4Z2ILI5</accession>
<protein>
    <submittedName>
        <fullName evidence="2">Uncharacterized protein</fullName>
    </submittedName>
</protein>
<feature type="region of interest" description="Disordered" evidence="1">
    <location>
        <begin position="1"/>
        <end position="43"/>
    </location>
</feature>
<evidence type="ECO:0000256" key="1">
    <source>
        <dbReference type="SAM" id="MobiDB-lite"/>
    </source>
</evidence>
<keyword evidence="3" id="KW-1185">Reference proteome</keyword>
<dbReference type="Proteomes" id="UP000314294">
    <property type="component" value="Unassembled WGS sequence"/>
</dbReference>
<comment type="caution">
    <text evidence="2">The sequence shown here is derived from an EMBL/GenBank/DDBJ whole genome shotgun (WGS) entry which is preliminary data.</text>
</comment>
<name>A0A4Z2ILI5_9TELE</name>
<organism evidence="2 3">
    <name type="scientific">Liparis tanakae</name>
    <name type="common">Tanaka's snailfish</name>
    <dbReference type="NCBI Taxonomy" id="230148"/>
    <lineage>
        <taxon>Eukaryota</taxon>
        <taxon>Metazoa</taxon>
        <taxon>Chordata</taxon>
        <taxon>Craniata</taxon>
        <taxon>Vertebrata</taxon>
        <taxon>Euteleostomi</taxon>
        <taxon>Actinopterygii</taxon>
        <taxon>Neopterygii</taxon>
        <taxon>Teleostei</taxon>
        <taxon>Neoteleostei</taxon>
        <taxon>Acanthomorphata</taxon>
        <taxon>Eupercaria</taxon>
        <taxon>Perciformes</taxon>
        <taxon>Cottioidei</taxon>
        <taxon>Cottales</taxon>
        <taxon>Liparidae</taxon>
        <taxon>Liparis</taxon>
    </lineage>
</organism>
<feature type="compositionally biased region" description="Basic and acidic residues" evidence="1">
    <location>
        <begin position="92"/>
        <end position="111"/>
    </location>
</feature>
<dbReference type="EMBL" id="SRLO01000075">
    <property type="protein sequence ID" value="TNN78314.1"/>
    <property type="molecule type" value="Genomic_DNA"/>
</dbReference>
<evidence type="ECO:0000313" key="2">
    <source>
        <dbReference type="EMBL" id="TNN78314.1"/>
    </source>
</evidence>
<gene>
    <name evidence="2" type="ORF">EYF80_011554</name>
</gene>
<evidence type="ECO:0000313" key="3">
    <source>
        <dbReference type="Proteomes" id="UP000314294"/>
    </source>
</evidence>